<keyword evidence="4" id="KW-1185">Reference proteome</keyword>
<keyword evidence="3" id="KW-0378">Hydrolase</keyword>
<protein>
    <submittedName>
        <fullName evidence="3">Endoribonuclease MazF</fullName>
        <ecNumber evidence="3">3.1.27.-</ecNumber>
    </submittedName>
</protein>
<gene>
    <name evidence="3" type="primary">mazF</name>
    <name evidence="3" type="ORF">M3N64_06070</name>
</gene>
<dbReference type="Pfam" id="PF02452">
    <property type="entry name" value="PemK_toxin"/>
    <property type="match status" value="1"/>
</dbReference>
<keyword evidence="2" id="KW-1277">Toxin-antitoxin system</keyword>
<dbReference type="GO" id="GO:0016787">
    <property type="term" value="F:hydrolase activity"/>
    <property type="evidence" value="ECO:0007669"/>
    <property type="project" value="UniProtKB-KW"/>
</dbReference>
<sequence>MIYVPERGDLVFLNFNPQSGHEQAGHRPAIVLSPETFNRATHFALVCPITSQKKGYPFEVDLPQSLSIEGVILTDQLKSLDWHARHFHYRDKAPAHVIDGCLELIKTILFSE</sequence>
<dbReference type="RefSeq" id="WP_249099638.1">
    <property type="nucleotide sequence ID" value="NZ_JAMAST010000004.1"/>
</dbReference>
<dbReference type="InterPro" id="IPR011067">
    <property type="entry name" value="Plasmid_toxin/cell-grow_inhib"/>
</dbReference>
<organism evidence="3 4">
    <name type="scientific">Sporolactobacillus mangiferae</name>
    <dbReference type="NCBI Taxonomy" id="2940498"/>
    <lineage>
        <taxon>Bacteria</taxon>
        <taxon>Bacillati</taxon>
        <taxon>Bacillota</taxon>
        <taxon>Bacilli</taxon>
        <taxon>Bacillales</taxon>
        <taxon>Sporolactobacillaceae</taxon>
        <taxon>Sporolactobacillus</taxon>
    </lineage>
</organism>
<dbReference type="EC" id="3.1.27.-" evidence="3"/>
<accession>A0ABT0M9G6</accession>
<evidence type="ECO:0000256" key="1">
    <source>
        <dbReference type="ARBA" id="ARBA00007521"/>
    </source>
</evidence>
<dbReference type="Gene3D" id="2.30.30.110">
    <property type="match status" value="1"/>
</dbReference>
<dbReference type="InterPro" id="IPR003477">
    <property type="entry name" value="PemK-like"/>
</dbReference>
<evidence type="ECO:0000313" key="3">
    <source>
        <dbReference type="EMBL" id="MCL1631515.1"/>
    </source>
</evidence>
<name>A0ABT0M9G6_9BACL</name>
<evidence type="ECO:0000313" key="4">
    <source>
        <dbReference type="Proteomes" id="UP001203004"/>
    </source>
</evidence>
<comment type="caution">
    <text evidence="3">The sequence shown here is derived from an EMBL/GenBank/DDBJ whole genome shotgun (WGS) entry which is preliminary data.</text>
</comment>
<proteinExistence type="inferred from homology"/>
<dbReference type="EMBL" id="JAMAST010000004">
    <property type="protein sequence ID" value="MCL1631515.1"/>
    <property type="molecule type" value="Genomic_DNA"/>
</dbReference>
<dbReference type="PANTHER" id="PTHR33988">
    <property type="entry name" value="ENDORIBONUCLEASE MAZF-RELATED"/>
    <property type="match status" value="1"/>
</dbReference>
<comment type="similarity">
    <text evidence="1">Belongs to the PemK/MazF family.</text>
</comment>
<reference evidence="3 4" key="1">
    <citation type="submission" date="2022-05" db="EMBL/GenBank/DDBJ databases">
        <title>Sporolactobacillus sp nov CPB3-1, isolated from tree bark (Mangifera indica L.).</title>
        <authorList>
            <person name="Phuengjayaem S."/>
            <person name="Tanasupawat S."/>
        </authorList>
    </citation>
    <scope>NUCLEOTIDE SEQUENCE [LARGE SCALE GENOMIC DNA]</scope>
    <source>
        <strain evidence="3 4">CPB3-1</strain>
    </source>
</reference>
<dbReference type="NCBIfam" id="NF007386">
    <property type="entry name" value="PRK09907.1"/>
    <property type="match status" value="1"/>
</dbReference>
<dbReference type="SUPFAM" id="SSF50118">
    <property type="entry name" value="Cell growth inhibitor/plasmid maintenance toxic component"/>
    <property type="match status" value="1"/>
</dbReference>
<evidence type="ECO:0000256" key="2">
    <source>
        <dbReference type="ARBA" id="ARBA00022649"/>
    </source>
</evidence>
<dbReference type="Proteomes" id="UP001203004">
    <property type="component" value="Unassembled WGS sequence"/>
</dbReference>
<dbReference type="PANTHER" id="PTHR33988:SF3">
    <property type="entry name" value="ENDORIBONUCLEASE TOXIN CHPB-RELATED"/>
    <property type="match status" value="1"/>
</dbReference>